<name>A0ACC1LPJ3_9FUNG</name>
<dbReference type="Proteomes" id="UP001140096">
    <property type="component" value="Unassembled WGS sequence"/>
</dbReference>
<dbReference type="EMBL" id="JANBUP010000152">
    <property type="protein sequence ID" value="KAJ2812818.1"/>
    <property type="molecule type" value="Genomic_DNA"/>
</dbReference>
<keyword evidence="2" id="KW-1185">Reference proteome</keyword>
<protein>
    <submittedName>
        <fullName evidence="1">Uncharacterized protein</fullName>
    </submittedName>
</protein>
<evidence type="ECO:0000313" key="2">
    <source>
        <dbReference type="Proteomes" id="UP001140096"/>
    </source>
</evidence>
<feature type="non-terminal residue" evidence="1">
    <location>
        <position position="362"/>
    </location>
</feature>
<comment type="caution">
    <text evidence="1">The sequence shown here is derived from an EMBL/GenBank/DDBJ whole genome shotgun (WGS) entry which is preliminary data.</text>
</comment>
<organism evidence="1 2">
    <name type="scientific">Coemansia furcata</name>
    <dbReference type="NCBI Taxonomy" id="417177"/>
    <lineage>
        <taxon>Eukaryota</taxon>
        <taxon>Fungi</taxon>
        <taxon>Fungi incertae sedis</taxon>
        <taxon>Zoopagomycota</taxon>
        <taxon>Kickxellomycotina</taxon>
        <taxon>Kickxellomycetes</taxon>
        <taxon>Kickxellales</taxon>
        <taxon>Kickxellaceae</taxon>
        <taxon>Coemansia</taxon>
    </lineage>
</organism>
<evidence type="ECO:0000313" key="1">
    <source>
        <dbReference type="EMBL" id="KAJ2812818.1"/>
    </source>
</evidence>
<accession>A0ACC1LPJ3</accession>
<sequence length="362" mass="38620">MTPRFWTSDAPLALIRARIRPDPALGYDDRRLYVTPVVFDKLQQSVLRRQRLQGRPTDATATNEGIYASIRLDDGDRCPCVVPIAISKGDVGNYGALEDTLPICSASPAVWLALTSSRSANSTPHIDDATNISIVTVLEAVEPVALTEVVFGVSESQYSEALAAQDQIAAHVKSQVRLLYHGYSTTASVAVSGDSASSIVLQCLMCQPVSQGLLRPESEARIVIAKNAAGLRLPALDPNSAQDSSADLEEWDLGAEWFILGDTPLGSGRDMLSSAAFGSLKVGESHDTESVYSHLSPRINGQSRELNAIALSSPIDNFSLVPGACVGEDLDNRGYMSLVSLARAGIVSGSWILLEPVTLSKP</sequence>
<gene>
    <name evidence="1" type="ORF">H4S07_001132</name>
</gene>
<proteinExistence type="predicted"/>
<reference evidence="1" key="1">
    <citation type="submission" date="2022-07" db="EMBL/GenBank/DDBJ databases">
        <title>Phylogenomic reconstructions and comparative analyses of Kickxellomycotina fungi.</title>
        <authorList>
            <person name="Reynolds N.K."/>
            <person name="Stajich J.E."/>
            <person name="Barry K."/>
            <person name="Grigoriev I.V."/>
            <person name="Crous P."/>
            <person name="Smith M.E."/>
        </authorList>
    </citation>
    <scope>NUCLEOTIDE SEQUENCE</scope>
    <source>
        <strain evidence="1">CBS 102833</strain>
    </source>
</reference>